<dbReference type="RefSeq" id="WP_005830441.1">
    <property type="nucleotide sequence ID" value="NZ_BJOD01000029.1"/>
</dbReference>
<sequence>MGKLFLFSILWWLTGNPFIAMLIILLVLYFLDRRFVRLLPDITKPYRRWRRLSALRTQLRLNPHDTPAKLEAARLHMEKRQYAEALAYLEGIAATMQDSSEYLCDKGICLLKTGRMEEGLELIGQALKLNPRVRYGEPRLIVGEEYAKRQQREKALEYLEELAKMNMSSCEVYFKLGVVYDELQQKDKAKASFREATEVYRGLPAYKRRTERRWALLAWLRKTF</sequence>
<dbReference type="Gene3D" id="1.25.40.10">
    <property type="entry name" value="Tetratricopeptide repeat domain"/>
    <property type="match status" value="1"/>
</dbReference>
<dbReference type="OrthoDB" id="2658060at2"/>
<evidence type="ECO:0000313" key="6">
    <source>
        <dbReference type="Proteomes" id="UP000317180"/>
    </source>
</evidence>
<dbReference type="Proteomes" id="UP000276178">
    <property type="component" value="Unassembled WGS sequence"/>
</dbReference>
<dbReference type="InterPro" id="IPR019734">
    <property type="entry name" value="TPR_rpt"/>
</dbReference>
<dbReference type="AlphaFoldDB" id="A0A3M8AHD7"/>
<protein>
    <submittedName>
        <fullName evidence="4">Uncharacterized protein</fullName>
    </submittedName>
</protein>
<dbReference type="EMBL" id="BJOD01000029">
    <property type="protein sequence ID" value="GED26825.1"/>
    <property type="molecule type" value="Genomic_DNA"/>
</dbReference>
<name>A0A3M8AHD7_9BACL</name>
<evidence type="ECO:0000313" key="3">
    <source>
        <dbReference type="EMBL" id="GED26825.1"/>
    </source>
</evidence>
<gene>
    <name evidence="3" type="ORF">BAG01nite_29270</name>
    <name evidence="4" type="ORF">EB820_21340</name>
</gene>
<dbReference type="Pfam" id="PF13181">
    <property type="entry name" value="TPR_8"/>
    <property type="match status" value="1"/>
</dbReference>
<keyword evidence="2" id="KW-1133">Transmembrane helix</keyword>
<dbReference type="InterPro" id="IPR011990">
    <property type="entry name" value="TPR-like_helical_dom_sf"/>
</dbReference>
<dbReference type="PANTHER" id="PTHR12558">
    <property type="entry name" value="CELL DIVISION CYCLE 16,23,27"/>
    <property type="match status" value="1"/>
</dbReference>
<dbReference type="PANTHER" id="PTHR12558:SF13">
    <property type="entry name" value="CELL DIVISION CYCLE PROTEIN 27 HOMOLOG"/>
    <property type="match status" value="1"/>
</dbReference>
<accession>A0A3M8AHD7</accession>
<dbReference type="EMBL" id="RHHN01000068">
    <property type="protein sequence ID" value="RNB50551.1"/>
    <property type="molecule type" value="Genomic_DNA"/>
</dbReference>
<dbReference type="SMART" id="SM00028">
    <property type="entry name" value="TPR"/>
    <property type="match status" value="3"/>
</dbReference>
<keyword evidence="2" id="KW-0812">Transmembrane</keyword>
<keyword evidence="6" id="KW-1185">Reference proteome</keyword>
<dbReference type="Proteomes" id="UP000317180">
    <property type="component" value="Unassembled WGS sequence"/>
</dbReference>
<proteinExistence type="predicted"/>
<keyword evidence="2" id="KW-0472">Membrane</keyword>
<keyword evidence="1" id="KW-0802">TPR repeat</keyword>
<dbReference type="Pfam" id="PF14559">
    <property type="entry name" value="TPR_19"/>
    <property type="match status" value="1"/>
</dbReference>
<evidence type="ECO:0000313" key="5">
    <source>
        <dbReference type="Proteomes" id="UP000276178"/>
    </source>
</evidence>
<comment type="caution">
    <text evidence="4">The sequence shown here is derived from an EMBL/GenBank/DDBJ whole genome shotgun (WGS) entry which is preliminary data.</text>
</comment>
<reference evidence="3 6" key="2">
    <citation type="submission" date="2019-06" db="EMBL/GenBank/DDBJ databases">
        <title>Whole genome shotgun sequence of Brevibacillus agri NBRC 15538.</title>
        <authorList>
            <person name="Hosoyama A."/>
            <person name="Uohara A."/>
            <person name="Ohji S."/>
            <person name="Ichikawa N."/>
        </authorList>
    </citation>
    <scope>NUCLEOTIDE SEQUENCE [LARGE SCALE GENOMIC DNA]</scope>
    <source>
        <strain evidence="3 6">NBRC 15538</strain>
    </source>
</reference>
<feature type="repeat" description="TPR" evidence="1">
    <location>
        <begin position="100"/>
        <end position="133"/>
    </location>
</feature>
<dbReference type="SUPFAM" id="SSF48452">
    <property type="entry name" value="TPR-like"/>
    <property type="match status" value="1"/>
</dbReference>
<feature type="transmembrane region" description="Helical" evidence="2">
    <location>
        <begin position="6"/>
        <end position="31"/>
    </location>
</feature>
<evidence type="ECO:0000256" key="1">
    <source>
        <dbReference type="PROSITE-ProRule" id="PRU00339"/>
    </source>
</evidence>
<evidence type="ECO:0000256" key="2">
    <source>
        <dbReference type="SAM" id="Phobius"/>
    </source>
</evidence>
<dbReference type="PROSITE" id="PS50005">
    <property type="entry name" value="TPR"/>
    <property type="match status" value="1"/>
</dbReference>
<evidence type="ECO:0000313" key="4">
    <source>
        <dbReference type="EMBL" id="RNB50551.1"/>
    </source>
</evidence>
<dbReference type="GeneID" id="82810320"/>
<reference evidence="4 5" key="1">
    <citation type="submission" date="2018-10" db="EMBL/GenBank/DDBJ databases">
        <title>Phylogenomics of Brevibacillus.</title>
        <authorList>
            <person name="Dunlap C."/>
        </authorList>
    </citation>
    <scope>NUCLEOTIDE SEQUENCE [LARGE SCALE GENOMIC DNA]</scope>
    <source>
        <strain evidence="4 5">NRRL NRS 1219</strain>
    </source>
</reference>
<organism evidence="4 5">
    <name type="scientific">Brevibacillus agri</name>
    <dbReference type="NCBI Taxonomy" id="51101"/>
    <lineage>
        <taxon>Bacteria</taxon>
        <taxon>Bacillati</taxon>
        <taxon>Bacillota</taxon>
        <taxon>Bacilli</taxon>
        <taxon>Bacillales</taxon>
        <taxon>Paenibacillaceae</taxon>
        <taxon>Brevibacillus</taxon>
    </lineage>
</organism>